<dbReference type="STRING" id="647113.Metok_1004"/>
<dbReference type="InterPro" id="IPR005823">
    <property type="entry name" value="Ribosomal_uL13_bac-type"/>
</dbReference>
<dbReference type="eggNOG" id="arCOG04242">
    <property type="taxonomic scope" value="Archaea"/>
</dbReference>
<dbReference type="GO" id="GO:0003735">
    <property type="term" value="F:structural constituent of ribosome"/>
    <property type="evidence" value="ECO:0007669"/>
    <property type="project" value="UniProtKB-UniRule"/>
</dbReference>
<dbReference type="GeneID" id="10773157"/>
<dbReference type="RefSeq" id="WP_013867158.1">
    <property type="nucleotide sequence ID" value="NC_015636.1"/>
</dbReference>
<protein>
    <recommendedName>
        <fullName evidence="4">Large ribosomal subunit protein uL13</fullName>
    </recommendedName>
</protein>
<evidence type="ECO:0000256" key="2">
    <source>
        <dbReference type="ARBA" id="ARBA00022980"/>
    </source>
</evidence>
<sequence>MVVIDAENAVVGRLASYAAKLALSGEEVVIINAEKAIMTGNKDYIFEKYAQKRNRKSITNPKRMGPKFPRRPDDIVRRIIRGMVPYKKPKGKDAFKRIKVMVGAPKDVNIDIVLNEMPNTNKYVTVGELSKYLGAKF</sequence>
<keyword evidence="6" id="KW-1185">Reference proteome</keyword>
<evidence type="ECO:0000313" key="5">
    <source>
        <dbReference type="EMBL" id="AEH06974.1"/>
    </source>
</evidence>
<gene>
    <name evidence="4" type="primary">rpl13</name>
    <name evidence="5" type="ordered locus">Metok_1004</name>
</gene>
<dbReference type="OrthoDB" id="7668at2157"/>
<organism evidence="5 6">
    <name type="scientific">Methanothermococcus okinawensis (strain DSM 14208 / JCM 11175 / IH1)</name>
    <dbReference type="NCBI Taxonomy" id="647113"/>
    <lineage>
        <taxon>Archaea</taxon>
        <taxon>Methanobacteriati</taxon>
        <taxon>Methanobacteriota</taxon>
        <taxon>Methanomada group</taxon>
        <taxon>Methanococci</taxon>
        <taxon>Methanococcales</taxon>
        <taxon>Methanococcaceae</taxon>
        <taxon>Methanothermococcus</taxon>
    </lineage>
</organism>
<dbReference type="Pfam" id="PF00572">
    <property type="entry name" value="Ribosomal_L13"/>
    <property type="match status" value="1"/>
</dbReference>
<dbReference type="InterPro" id="IPR036899">
    <property type="entry name" value="Ribosomal_uL13_sf"/>
</dbReference>
<evidence type="ECO:0000313" key="6">
    <source>
        <dbReference type="Proteomes" id="UP000009296"/>
    </source>
</evidence>
<dbReference type="GO" id="GO:0022625">
    <property type="term" value="C:cytosolic large ribosomal subunit"/>
    <property type="evidence" value="ECO:0007669"/>
    <property type="project" value="UniProtKB-UniRule"/>
</dbReference>
<dbReference type="GO" id="GO:0017148">
    <property type="term" value="P:negative regulation of translation"/>
    <property type="evidence" value="ECO:0007669"/>
    <property type="project" value="TreeGrafter"/>
</dbReference>
<dbReference type="Proteomes" id="UP000009296">
    <property type="component" value="Chromosome"/>
</dbReference>
<dbReference type="GO" id="GO:0003729">
    <property type="term" value="F:mRNA binding"/>
    <property type="evidence" value="ECO:0007669"/>
    <property type="project" value="TreeGrafter"/>
</dbReference>
<evidence type="ECO:0000256" key="3">
    <source>
        <dbReference type="ARBA" id="ARBA00023274"/>
    </source>
</evidence>
<dbReference type="CDD" id="cd00392">
    <property type="entry name" value="Ribosomal_L13"/>
    <property type="match status" value="1"/>
</dbReference>
<dbReference type="InterPro" id="IPR005755">
    <property type="entry name" value="Ribosomal_uL13_euk/arc"/>
</dbReference>
<keyword evidence="3 4" id="KW-0687">Ribonucleoprotein</keyword>
<dbReference type="NCBIfam" id="TIGR01077">
    <property type="entry name" value="L13_A_E"/>
    <property type="match status" value="1"/>
</dbReference>
<dbReference type="PANTHER" id="PTHR11545:SF3">
    <property type="entry name" value="LARGE RIBOSOMAL SUBUNIT PROTEIN UL13"/>
    <property type="match status" value="1"/>
</dbReference>
<name>F8AN59_METOI</name>
<dbReference type="PIRSF" id="PIRSF002181">
    <property type="entry name" value="Ribosomal_L13"/>
    <property type="match status" value="1"/>
</dbReference>
<comment type="function">
    <text evidence="4">This protein is one of the early assembly proteins of the 50S ribosomal subunit, although it is not seen to bind rRNA by itself. It is important during the early stages of 50S assembly.</text>
</comment>
<dbReference type="EMBL" id="CP002792">
    <property type="protein sequence ID" value="AEH06974.1"/>
    <property type="molecule type" value="Genomic_DNA"/>
</dbReference>
<comment type="subunit">
    <text evidence="4">Part of the 50S ribosomal subunit.</text>
</comment>
<reference evidence="5" key="1">
    <citation type="submission" date="2011-05" db="EMBL/GenBank/DDBJ databases">
        <title>Complete sequence of chromosome of Methanothermococcus okinawensis IH1.</title>
        <authorList>
            <consortium name="US DOE Joint Genome Institute"/>
            <person name="Lucas S."/>
            <person name="Han J."/>
            <person name="Lapidus A."/>
            <person name="Cheng J.-F."/>
            <person name="Goodwin L."/>
            <person name="Pitluck S."/>
            <person name="Peters L."/>
            <person name="Mikhailova N."/>
            <person name="Held B."/>
            <person name="Han C."/>
            <person name="Tapia R."/>
            <person name="Land M."/>
            <person name="Hauser L."/>
            <person name="Kyrpides N."/>
            <person name="Ivanova N."/>
            <person name="Pagani I."/>
            <person name="Sieprawska-Lupa M."/>
            <person name="Takai K."/>
            <person name="Miyazaki J."/>
            <person name="Whitman W."/>
            <person name="Woyke T."/>
        </authorList>
    </citation>
    <scope>NUCLEOTIDE SEQUENCE [LARGE SCALE GENOMIC DNA]</scope>
    <source>
        <strain evidence="5">IH1</strain>
    </source>
</reference>
<dbReference type="HOGENOM" id="CLU_076922_1_0_2"/>
<keyword evidence="2 4" id="KW-0689">Ribosomal protein</keyword>
<dbReference type="AlphaFoldDB" id="F8AN59"/>
<accession>F8AN59</accession>
<dbReference type="SUPFAM" id="SSF52161">
    <property type="entry name" value="Ribosomal protein L13"/>
    <property type="match status" value="1"/>
</dbReference>
<dbReference type="PANTHER" id="PTHR11545">
    <property type="entry name" value="RIBOSOMAL PROTEIN L13"/>
    <property type="match status" value="1"/>
</dbReference>
<dbReference type="Gene3D" id="3.90.1180.10">
    <property type="entry name" value="Ribosomal protein L13"/>
    <property type="match status" value="1"/>
</dbReference>
<dbReference type="GO" id="GO:0006412">
    <property type="term" value="P:translation"/>
    <property type="evidence" value="ECO:0007669"/>
    <property type="project" value="UniProtKB-UniRule"/>
</dbReference>
<evidence type="ECO:0000256" key="4">
    <source>
        <dbReference type="HAMAP-Rule" id="MF_01366"/>
    </source>
</evidence>
<comment type="similarity">
    <text evidence="1 4">Belongs to the universal ribosomal protein uL13 family.</text>
</comment>
<dbReference type="HAMAP" id="MF_01366">
    <property type="entry name" value="Ribosomal_uL13"/>
    <property type="match status" value="1"/>
</dbReference>
<dbReference type="NCBIfam" id="NF005004">
    <property type="entry name" value="PRK06394.1"/>
    <property type="match status" value="1"/>
</dbReference>
<dbReference type="InterPro" id="IPR005822">
    <property type="entry name" value="Ribosomal_uL13"/>
</dbReference>
<dbReference type="KEGG" id="mok:Metok_1004"/>
<proteinExistence type="inferred from homology"/>
<evidence type="ECO:0000256" key="1">
    <source>
        <dbReference type="ARBA" id="ARBA00006227"/>
    </source>
</evidence>